<sequence>MATYQELLAQREAIERQQAELEQQIADTLKGERDGVIGQIKGLMAEHGITVADLTRAVGRNPRASSADASVRKVAPKFRDPSTGDTWSGRGLKPRWLTAALDAGRKLEDFAV</sequence>
<evidence type="ECO:0000256" key="6">
    <source>
        <dbReference type="SAM" id="MobiDB-lite"/>
    </source>
</evidence>
<evidence type="ECO:0000259" key="7">
    <source>
        <dbReference type="SMART" id="SM00528"/>
    </source>
</evidence>
<feature type="coiled-coil region" evidence="5">
    <location>
        <begin position="4"/>
        <end position="31"/>
    </location>
</feature>
<evidence type="ECO:0000256" key="4">
    <source>
        <dbReference type="ARBA" id="ARBA00023125"/>
    </source>
</evidence>
<evidence type="ECO:0000313" key="9">
    <source>
        <dbReference type="Proteomes" id="UP001235760"/>
    </source>
</evidence>
<evidence type="ECO:0000313" key="8">
    <source>
        <dbReference type="EMBL" id="MDP4300454.1"/>
    </source>
</evidence>
<dbReference type="EMBL" id="JAUZEE010000003">
    <property type="protein sequence ID" value="MDP4300454.1"/>
    <property type="molecule type" value="Genomic_DNA"/>
</dbReference>
<keyword evidence="4" id="KW-0238">DNA-binding</keyword>
<dbReference type="Proteomes" id="UP001235760">
    <property type="component" value="Unassembled WGS sequence"/>
</dbReference>
<comment type="similarity">
    <text evidence="2">Belongs to the histone-like protein H-NS family.</text>
</comment>
<keyword evidence="3" id="KW-0963">Cytoplasm</keyword>
<accession>A0ABT9G1T6</accession>
<dbReference type="PANTHER" id="PTHR38097:SF2">
    <property type="entry name" value="DNA-BINDING PROTEIN STPA"/>
    <property type="match status" value="1"/>
</dbReference>
<dbReference type="InterPro" id="IPR027444">
    <property type="entry name" value="H-NS_C_dom"/>
</dbReference>
<gene>
    <name evidence="8" type="ORF">Q8X39_07385</name>
</gene>
<dbReference type="SUPFAM" id="SSF81273">
    <property type="entry name" value="H-NS histone-like proteins"/>
    <property type="match status" value="1"/>
</dbReference>
<dbReference type="RefSeq" id="WP_305749009.1">
    <property type="nucleotide sequence ID" value="NZ_JAUZEE010000003.1"/>
</dbReference>
<comment type="subcellular location">
    <subcellularLocation>
        <location evidence="1">Cytoplasm</location>
        <location evidence="1">Nucleoid</location>
    </subcellularLocation>
</comment>
<evidence type="ECO:0000256" key="5">
    <source>
        <dbReference type="SAM" id="Coils"/>
    </source>
</evidence>
<protein>
    <submittedName>
        <fullName evidence="8">H-NS histone family protein</fullName>
    </submittedName>
</protein>
<evidence type="ECO:0000256" key="2">
    <source>
        <dbReference type="ARBA" id="ARBA00010610"/>
    </source>
</evidence>
<feature type="region of interest" description="Disordered" evidence="6">
    <location>
        <begin position="60"/>
        <end position="89"/>
    </location>
</feature>
<organism evidence="8 9">
    <name type="scientific">Leptothrix discophora</name>
    <dbReference type="NCBI Taxonomy" id="89"/>
    <lineage>
        <taxon>Bacteria</taxon>
        <taxon>Pseudomonadati</taxon>
        <taxon>Pseudomonadota</taxon>
        <taxon>Betaproteobacteria</taxon>
        <taxon>Burkholderiales</taxon>
        <taxon>Sphaerotilaceae</taxon>
        <taxon>Leptothrix</taxon>
    </lineage>
</organism>
<proteinExistence type="inferred from homology"/>
<keyword evidence="5" id="KW-0175">Coiled coil</keyword>
<name>A0ABT9G1T6_LEPDI</name>
<keyword evidence="9" id="KW-1185">Reference proteome</keyword>
<dbReference type="PANTHER" id="PTHR38097">
    <property type="match status" value="1"/>
</dbReference>
<dbReference type="Gene3D" id="4.10.430.10">
    <property type="entry name" value="Histone-like protein H-NS, C-terminal domain"/>
    <property type="match status" value="1"/>
</dbReference>
<evidence type="ECO:0000256" key="1">
    <source>
        <dbReference type="ARBA" id="ARBA00004453"/>
    </source>
</evidence>
<comment type="caution">
    <text evidence="8">The sequence shown here is derived from an EMBL/GenBank/DDBJ whole genome shotgun (WGS) entry which is preliminary data.</text>
</comment>
<dbReference type="Pfam" id="PF00816">
    <property type="entry name" value="Histone_HNS"/>
    <property type="match status" value="1"/>
</dbReference>
<evidence type="ECO:0000256" key="3">
    <source>
        <dbReference type="ARBA" id="ARBA00022490"/>
    </source>
</evidence>
<dbReference type="SMART" id="SM00528">
    <property type="entry name" value="HNS"/>
    <property type="match status" value="1"/>
</dbReference>
<dbReference type="InterPro" id="IPR037150">
    <property type="entry name" value="H-NS_C_dom_sf"/>
</dbReference>
<feature type="domain" description="DNA-binding protein H-NS-like C-terminal" evidence="7">
    <location>
        <begin position="68"/>
        <end position="112"/>
    </location>
</feature>
<reference evidence="8 9" key="1">
    <citation type="submission" date="2023-08" db="EMBL/GenBank/DDBJ databases">
        <authorList>
            <person name="Roldan D.M."/>
            <person name="Menes R.J."/>
        </authorList>
    </citation>
    <scope>NUCLEOTIDE SEQUENCE [LARGE SCALE GENOMIC DNA]</scope>
    <source>
        <strain evidence="8 9">CCM 2812</strain>
    </source>
</reference>